<evidence type="ECO:0000256" key="1">
    <source>
        <dbReference type="ARBA" id="ARBA00008239"/>
    </source>
</evidence>
<proteinExistence type="inferred from homology"/>
<organism evidence="6 7">
    <name type="scientific">Bacteroides sedimenti</name>
    <dbReference type="NCBI Taxonomy" id="2136147"/>
    <lineage>
        <taxon>Bacteria</taxon>
        <taxon>Pseudomonadati</taxon>
        <taxon>Bacteroidota</taxon>
        <taxon>Bacteroidia</taxon>
        <taxon>Bacteroidales</taxon>
        <taxon>Bacteroidaceae</taxon>
        <taxon>Bacteroides</taxon>
    </lineage>
</organism>
<dbReference type="CDD" id="cd16927">
    <property type="entry name" value="HATPase_Hsp90-like"/>
    <property type="match status" value="1"/>
</dbReference>
<keyword evidence="3" id="KW-0067">ATP-binding</keyword>
<dbReference type="NCBIfam" id="NF003555">
    <property type="entry name" value="PRK05218.1"/>
    <property type="match status" value="1"/>
</dbReference>
<dbReference type="Gene3D" id="3.30.565.10">
    <property type="entry name" value="Histidine kinase-like ATPase, C-terminal domain"/>
    <property type="match status" value="1"/>
</dbReference>
<evidence type="ECO:0000313" key="7">
    <source>
        <dbReference type="Proteomes" id="UP001496674"/>
    </source>
</evidence>
<keyword evidence="5" id="KW-0175">Coiled coil</keyword>
<evidence type="ECO:0000256" key="4">
    <source>
        <dbReference type="ARBA" id="ARBA00023186"/>
    </source>
</evidence>
<evidence type="ECO:0000256" key="5">
    <source>
        <dbReference type="SAM" id="Coils"/>
    </source>
</evidence>
<dbReference type="InterPro" id="IPR020568">
    <property type="entry name" value="Ribosomal_Su5_D2-typ_SF"/>
</dbReference>
<dbReference type="Gene3D" id="3.30.230.80">
    <property type="match status" value="1"/>
</dbReference>
<dbReference type="Pfam" id="PF13589">
    <property type="entry name" value="HATPase_c_3"/>
    <property type="match status" value="1"/>
</dbReference>
<keyword evidence="4" id="KW-0143">Chaperone</keyword>
<dbReference type="InterPro" id="IPR037196">
    <property type="entry name" value="HSP90_C"/>
</dbReference>
<protein>
    <submittedName>
        <fullName evidence="6">Chaperone protein htpG</fullName>
    </submittedName>
</protein>
<dbReference type="Gene3D" id="1.20.120.790">
    <property type="entry name" value="Heat shock protein 90, C-terminal domain"/>
    <property type="match status" value="1"/>
</dbReference>
<comment type="similarity">
    <text evidence="1">Belongs to the heat shock protein 90 family.</text>
</comment>
<evidence type="ECO:0000256" key="2">
    <source>
        <dbReference type="ARBA" id="ARBA00022741"/>
    </source>
</evidence>
<dbReference type="PROSITE" id="PS00298">
    <property type="entry name" value="HSP90"/>
    <property type="match status" value="1"/>
</dbReference>
<dbReference type="RefSeq" id="WP_353333696.1">
    <property type="nucleotide sequence ID" value="NZ_AP028055.1"/>
</dbReference>
<name>A0ABM8I989_9BACE</name>
<keyword evidence="7" id="KW-1185">Reference proteome</keyword>
<dbReference type="SUPFAM" id="SSF55874">
    <property type="entry name" value="ATPase domain of HSP90 chaperone/DNA topoisomerase II/histidine kinase"/>
    <property type="match status" value="1"/>
</dbReference>
<dbReference type="PANTHER" id="PTHR11528">
    <property type="entry name" value="HEAT SHOCK PROTEIN 90 FAMILY MEMBER"/>
    <property type="match status" value="1"/>
</dbReference>
<evidence type="ECO:0000256" key="3">
    <source>
        <dbReference type="ARBA" id="ARBA00022840"/>
    </source>
</evidence>
<feature type="coiled-coil region" evidence="5">
    <location>
        <begin position="586"/>
        <end position="643"/>
    </location>
</feature>
<dbReference type="InterPro" id="IPR036890">
    <property type="entry name" value="HATPase_C_sf"/>
</dbReference>
<dbReference type="InterPro" id="IPR001404">
    <property type="entry name" value="Hsp90_fam"/>
</dbReference>
<keyword evidence="2" id="KW-0547">Nucleotide-binding</keyword>
<dbReference type="InterPro" id="IPR019805">
    <property type="entry name" value="Heat_shock_protein_90_CS"/>
</dbReference>
<dbReference type="Proteomes" id="UP001496674">
    <property type="component" value="Chromosome"/>
</dbReference>
<dbReference type="SUPFAM" id="SSF54211">
    <property type="entry name" value="Ribosomal protein S5 domain 2-like"/>
    <property type="match status" value="1"/>
</dbReference>
<dbReference type="PRINTS" id="PR00775">
    <property type="entry name" value="HEATSHOCK90"/>
</dbReference>
<reference evidence="6 7" key="1">
    <citation type="submission" date="2023-04" db="EMBL/GenBank/DDBJ databases">
        <title>Draft genome sequence of acteroides sedimenti strain YN3PY1.</title>
        <authorList>
            <person name="Yoshida N."/>
        </authorList>
    </citation>
    <scope>NUCLEOTIDE SEQUENCE [LARGE SCALE GENOMIC DNA]</scope>
    <source>
        <strain evidence="6 7">YN3PY1</strain>
    </source>
</reference>
<dbReference type="PIRSF" id="PIRSF002583">
    <property type="entry name" value="Hsp90"/>
    <property type="match status" value="1"/>
</dbReference>
<dbReference type="Gene3D" id="3.40.50.11260">
    <property type="match status" value="1"/>
</dbReference>
<dbReference type="InterPro" id="IPR020575">
    <property type="entry name" value="Hsp90_N"/>
</dbReference>
<dbReference type="EMBL" id="AP028055">
    <property type="protein sequence ID" value="BEG98616.1"/>
    <property type="molecule type" value="Genomic_DNA"/>
</dbReference>
<evidence type="ECO:0000313" key="6">
    <source>
        <dbReference type="EMBL" id="BEG98616.1"/>
    </source>
</evidence>
<dbReference type="Pfam" id="PF00183">
    <property type="entry name" value="HSP90"/>
    <property type="match status" value="1"/>
</dbReference>
<gene>
    <name evidence="6" type="primary">htpG</name>
    <name evidence="6" type="ORF">BSYN_08810</name>
</gene>
<accession>A0ABM8I989</accession>
<sequence>MQKGNIGVTTENIFPVIKKFLYSDHEIFLREIVSNAVDATQKLKTYASVGEFKGELGDLTVKVSLGKDTITISDRGTGLTAEEIEKYINQIAFSGANDFLEKYQNDANAIIGHFGLGFYSSFMVSKKVEIITKSYKDGAKAVKWSCDGSPEYFLEETEKTDRGTDIIMHIDDDCREFLDESRITSLLKKYCSFLPISIAFGKKKEWKDGKQVETEEDNVINDTNPMWTRKPSDLKDEDYKKFYSSLYPMSDEPLFWIHLNVDYPFNLTGILYFPKVKSNIDLNKNKIQLYCNQVYVTDSVEGIVPDFLTLLHGVIDSPDIPLNVSRSYLQSDSNVKKISSHISKKVSDRLQAIFKNDRKEFEEKWDDLKIFINYGMLTQEDFYEKAAKFALLKDTDGVFYTFEEYKTLVKDSQTDKDGNLIYLYANNKDEHYSYIEAAKNKGYNVLLLDGQLDTAMVNMLEQKLEKSRFTRVDSDIIDHLIVKEDKKTSALEEEKSEVLASLFKSQLPTMEKVEFSIVSQSLGENGVPIMVTQSEYMRRMKEMANLQPGMSFYGEMPDMFNLVVNADHKLVKQVLEGEDKECSETIKPVLNEIDSLKARRDELKKQHKDKKDEEIPVAEKDELEELDKKVTELKGKKEAVLIEYAATNKVIRQLIDLALLQNNMLKGEALSNFVKRSIELI</sequence>